<comment type="caution">
    <text evidence="7">The sequence shown here is derived from an EMBL/GenBank/DDBJ whole genome shotgun (WGS) entry which is preliminary data.</text>
</comment>
<dbReference type="CDD" id="cd02440">
    <property type="entry name" value="AdoMet_MTases"/>
    <property type="match status" value="1"/>
</dbReference>
<dbReference type="GO" id="GO:0010420">
    <property type="term" value="F:polyprenyldihydroxybenzoate methyltransferase activity"/>
    <property type="evidence" value="ECO:0007669"/>
    <property type="project" value="InterPro"/>
</dbReference>
<name>A0A813F5D4_POLGL</name>
<keyword evidence="4" id="KW-0949">S-adenosyl-L-methionine</keyword>
<evidence type="ECO:0000313" key="7">
    <source>
        <dbReference type="EMBL" id="CAE8606729.1"/>
    </source>
</evidence>
<accession>A0A813F5D4</accession>
<evidence type="ECO:0000256" key="5">
    <source>
        <dbReference type="SAM" id="SignalP"/>
    </source>
</evidence>
<evidence type="ECO:0000256" key="1">
    <source>
        <dbReference type="ARBA" id="ARBA00022603"/>
    </source>
</evidence>
<keyword evidence="8" id="KW-1185">Reference proteome</keyword>
<keyword evidence="1" id="KW-0489">Methyltransferase</keyword>
<organism evidence="7 8">
    <name type="scientific">Polarella glacialis</name>
    <name type="common">Dinoflagellate</name>
    <dbReference type="NCBI Taxonomy" id="89957"/>
    <lineage>
        <taxon>Eukaryota</taxon>
        <taxon>Sar</taxon>
        <taxon>Alveolata</taxon>
        <taxon>Dinophyceae</taxon>
        <taxon>Suessiales</taxon>
        <taxon>Suessiaceae</taxon>
        <taxon>Polarella</taxon>
    </lineage>
</organism>
<reference evidence="7" key="1">
    <citation type="submission" date="2021-02" db="EMBL/GenBank/DDBJ databases">
        <authorList>
            <person name="Dougan E. K."/>
            <person name="Rhodes N."/>
            <person name="Thang M."/>
            <person name="Chan C."/>
        </authorList>
    </citation>
    <scope>NUCLEOTIDE SEQUENCE</scope>
</reference>
<dbReference type="GO" id="GO:0032259">
    <property type="term" value="P:methylation"/>
    <property type="evidence" value="ECO:0007669"/>
    <property type="project" value="UniProtKB-KW"/>
</dbReference>
<feature type="domain" description="Methyltransferase type 11" evidence="6">
    <location>
        <begin position="85"/>
        <end position="182"/>
    </location>
</feature>
<dbReference type="PANTHER" id="PTHR43464">
    <property type="entry name" value="METHYLTRANSFERASE"/>
    <property type="match status" value="1"/>
</dbReference>
<proteinExistence type="predicted"/>
<keyword evidence="2" id="KW-0808">Transferase</keyword>
<evidence type="ECO:0000256" key="4">
    <source>
        <dbReference type="ARBA" id="ARBA00022691"/>
    </source>
</evidence>
<dbReference type="InterPro" id="IPR029063">
    <property type="entry name" value="SAM-dependent_MTases_sf"/>
</dbReference>
<dbReference type="NCBIfam" id="TIGR01983">
    <property type="entry name" value="UbiG"/>
    <property type="match status" value="1"/>
</dbReference>
<dbReference type="SUPFAM" id="SSF53335">
    <property type="entry name" value="S-adenosyl-L-methionine-dependent methyltransferases"/>
    <property type="match status" value="1"/>
</dbReference>
<sequence length="215" mass="23486">LVTVAALLPLLVALGFWALLPIPLPDRLAVIPESETRIDNVRPYDSVEKWAANGSQAGLHLLNPARAVYFDERIRAALQPPFRVLDAGCGGGLVSNALAAREGYLVEGVDLSPQALEFASSQAAKADLHNVRFQKGSLYELPFPAESFDAVVVSDVLEHLLDLPRALKELRRVLRPQGLLLFDTIDRSVLSFVVAILGAEHVVGNNNNNNNNRYF</sequence>
<dbReference type="EMBL" id="CAJNNV010019761">
    <property type="protein sequence ID" value="CAE8606729.1"/>
    <property type="molecule type" value="Genomic_DNA"/>
</dbReference>
<gene>
    <name evidence="7" type="ORF">PGLA1383_LOCUS24702</name>
</gene>
<protein>
    <recommendedName>
        <fullName evidence="6">Methyltransferase type 11 domain-containing protein</fullName>
    </recommendedName>
</protein>
<feature type="signal peptide" evidence="5">
    <location>
        <begin position="1"/>
        <end position="18"/>
    </location>
</feature>
<evidence type="ECO:0000256" key="3">
    <source>
        <dbReference type="ARBA" id="ARBA00022688"/>
    </source>
</evidence>
<feature type="chain" id="PRO_5032330981" description="Methyltransferase type 11 domain-containing protein" evidence="5">
    <location>
        <begin position="19"/>
        <end position="215"/>
    </location>
</feature>
<dbReference type="InterPro" id="IPR013216">
    <property type="entry name" value="Methyltransf_11"/>
</dbReference>
<feature type="non-terminal residue" evidence="7">
    <location>
        <position position="1"/>
    </location>
</feature>
<evidence type="ECO:0000313" key="8">
    <source>
        <dbReference type="Proteomes" id="UP000654075"/>
    </source>
</evidence>
<keyword evidence="5" id="KW-0732">Signal</keyword>
<dbReference type="Proteomes" id="UP000654075">
    <property type="component" value="Unassembled WGS sequence"/>
</dbReference>
<dbReference type="GO" id="GO:0061542">
    <property type="term" value="F:3-demethylubiquinol 3-O-methyltransferase activity"/>
    <property type="evidence" value="ECO:0007669"/>
    <property type="project" value="InterPro"/>
</dbReference>
<evidence type="ECO:0000256" key="2">
    <source>
        <dbReference type="ARBA" id="ARBA00022679"/>
    </source>
</evidence>
<dbReference type="InterPro" id="IPR010233">
    <property type="entry name" value="UbiG_MeTrfase"/>
</dbReference>
<dbReference type="PANTHER" id="PTHR43464:SF19">
    <property type="entry name" value="UBIQUINONE BIOSYNTHESIS O-METHYLTRANSFERASE, MITOCHONDRIAL"/>
    <property type="match status" value="1"/>
</dbReference>
<dbReference type="AlphaFoldDB" id="A0A813F5D4"/>
<evidence type="ECO:0000259" key="6">
    <source>
        <dbReference type="Pfam" id="PF08241"/>
    </source>
</evidence>
<dbReference type="OrthoDB" id="3265906at2759"/>
<keyword evidence="3" id="KW-0831">Ubiquinone biosynthesis</keyword>
<dbReference type="Gene3D" id="3.40.50.150">
    <property type="entry name" value="Vaccinia Virus protein VP39"/>
    <property type="match status" value="1"/>
</dbReference>
<dbReference type="Pfam" id="PF08241">
    <property type="entry name" value="Methyltransf_11"/>
    <property type="match status" value="1"/>
</dbReference>